<comment type="caution">
    <text evidence="2">The sequence shown here is derived from an EMBL/GenBank/DDBJ whole genome shotgun (WGS) entry which is preliminary data.</text>
</comment>
<reference evidence="2 3" key="1">
    <citation type="submission" date="2017-06" db="EMBL/GenBank/DDBJ databases">
        <title>A platform for efficient transgenesis in Macrostomum lignano, a flatworm model organism for stem cell research.</title>
        <authorList>
            <person name="Berezikov E."/>
        </authorList>
    </citation>
    <scope>NUCLEOTIDE SEQUENCE [LARGE SCALE GENOMIC DNA]</scope>
    <source>
        <strain evidence="2">DV1</strain>
        <tissue evidence="2">Whole organism</tissue>
    </source>
</reference>
<dbReference type="InterPro" id="IPR043154">
    <property type="entry name" value="Sec-1-like_dom1"/>
</dbReference>
<proteinExistence type="inferred from homology"/>
<name>A0A267DLE6_9PLAT</name>
<evidence type="ECO:0000256" key="1">
    <source>
        <dbReference type="ARBA" id="ARBA00009884"/>
    </source>
</evidence>
<dbReference type="InterPro" id="IPR027482">
    <property type="entry name" value="Sec1-like_dom2"/>
</dbReference>
<dbReference type="Proteomes" id="UP000215902">
    <property type="component" value="Unassembled WGS sequence"/>
</dbReference>
<dbReference type="AlphaFoldDB" id="A0A267DLE6"/>
<keyword evidence="3" id="KW-1185">Reference proteome</keyword>
<dbReference type="InterPro" id="IPR036045">
    <property type="entry name" value="Sec1-like_sf"/>
</dbReference>
<protein>
    <submittedName>
        <fullName evidence="2">Uncharacterized protein</fullName>
    </submittedName>
</protein>
<dbReference type="Gene3D" id="3.40.50.2060">
    <property type="match status" value="1"/>
</dbReference>
<evidence type="ECO:0000313" key="3">
    <source>
        <dbReference type="Proteomes" id="UP000215902"/>
    </source>
</evidence>
<sequence>NNTSMSHLGNVGRLKDLLCNELLALLDSLKGKNLLLVWDKPLMTPVNMVVDTNSLKQHKVHTMYSIEATGSIGTVPAECDMAVFLVRPDPTIIKYVATYVNDKSKLPTSKSAAIVFVPNKTIPCENLLRELKVDLNRVQLTEFQLDLLPFDNDLLLCDWPNAFRDYHLKSDISSLHYLSRAIMKIQTVFGIIPNIACKGEAAKRVCDNIIRMRQEYDLEDTAAIAPQIDNLIIIDRSCDPLTPLVPQLNFEGLIEEVYRPKYTRIVVSIPRDNDVEERKVALNSADEVFADLRDRHINAIGKLLSKFARNISAQFDERHQATTVAELKKIVSKLPHMQAAKNSLAVFTTVTEKVKAHTESDEYMDLYECQHELVHGYETDRANPFIESLIAREGPLPDVLRLICIQSFCNGGLKPKLAQQYMRDIAQAYGADKLVTWCNLVKAGLIAEQKPGARNHYSAIKTTLSLCPEQLSEEAPADFHYVTSGYAPISARLVQKFSQPGWRGIRDALDFLPGGPVHEAIQKVKGLRQDGPVPPVYSADTKHNLVVFVGGATYSEISALRFLSQSDDFPADYIVLTTGLLSSQSFLDPFIEEINLTNLNPFV</sequence>
<accession>A0A267DLE6</accession>
<dbReference type="STRING" id="282301.A0A267DLE6"/>
<gene>
    <name evidence="2" type="ORF">BOX15_Mlig014053g3</name>
</gene>
<evidence type="ECO:0000313" key="2">
    <source>
        <dbReference type="EMBL" id="PAA50123.1"/>
    </source>
</evidence>
<dbReference type="SUPFAM" id="SSF56815">
    <property type="entry name" value="Sec1/munc18-like (SM) proteins"/>
    <property type="match status" value="1"/>
</dbReference>
<feature type="non-terminal residue" evidence="2">
    <location>
        <position position="1"/>
    </location>
</feature>
<dbReference type="EMBL" id="NIVC01003712">
    <property type="protein sequence ID" value="PAA50123.1"/>
    <property type="molecule type" value="Genomic_DNA"/>
</dbReference>
<dbReference type="InterPro" id="IPR043155">
    <property type="entry name" value="VPS33_dom3b"/>
</dbReference>
<dbReference type="PIRSF" id="PIRSF005715">
    <property type="entry name" value="VPS45_Sec1"/>
    <property type="match status" value="1"/>
</dbReference>
<dbReference type="Pfam" id="PF00995">
    <property type="entry name" value="Sec1"/>
    <property type="match status" value="1"/>
</dbReference>
<organism evidence="2 3">
    <name type="scientific">Macrostomum lignano</name>
    <dbReference type="NCBI Taxonomy" id="282301"/>
    <lineage>
        <taxon>Eukaryota</taxon>
        <taxon>Metazoa</taxon>
        <taxon>Spiralia</taxon>
        <taxon>Lophotrochozoa</taxon>
        <taxon>Platyhelminthes</taxon>
        <taxon>Rhabditophora</taxon>
        <taxon>Macrostomorpha</taxon>
        <taxon>Macrostomida</taxon>
        <taxon>Macrostomidae</taxon>
        <taxon>Macrostomum</taxon>
    </lineage>
</organism>
<dbReference type="InterPro" id="IPR001619">
    <property type="entry name" value="Sec1-like"/>
</dbReference>
<comment type="similarity">
    <text evidence="1">Belongs to the STXBP/unc-18/SEC1 family.</text>
</comment>
<dbReference type="GO" id="GO:0016192">
    <property type="term" value="P:vesicle-mediated transport"/>
    <property type="evidence" value="ECO:0007669"/>
    <property type="project" value="InterPro"/>
</dbReference>
<dbReference type="Gene3D" id="3.40.50.1910">
    <property type="match status" value="3"/>
</dbReference>
<dbReference type="Gene3D" id="1.25.40.850">
    <property type="match status" value="1"/>
</dbReference>
<dbReference type="PANTHER" id="PTHR11679">
    <property type="entry name" value="VESICLE PROTEIN SORTING-ASSOCIATED"/>
    <property type="match status" value="1"/>
</dbReference>
<dbReference type="OrthoDB" id="10262287at2759"/>